<evidence type="ECO:0000313" key="3">
    <source>
        <dbReference type="Proteomes" id="UP000288716"/>
    </source>
</evidence>
<comment type="similarity">
    <text evidence="1">Belongs to the calycin superfamily. Fatty-acid binding protein (FABP) family.</text>
</comment>
<comment type="caution">
    <text evidence="2">The sequence shown here is derived from an EMBL/GenBank/DDBJ whole genome shotgun (WGS) entry which is preliminary data.</text>
</comment>
<dbReference type="OrthoDB" id="412780at2759"/>
<evidence type="ECO:0000256" key="1">
    <source>
        <dbReference type="ARBA" id="ARBA00008390"/>
    </source>
</evidence>
<dbReference type="Gene3D" id="2.40.128.20">
    <property type="match status" value="1"/>
</dbReference>
<reference evidence="2 3" key="1">
    <citation type="journal article" date="2018" name="Gigascience">
        <title>Genomes of trombidid mites reveal novel predicted allergens and laterally-transferred genes associated with secondary metabolism.</title>
        <authorList>
            <person name="Dong X."/>
            <person name="Chaisiri K."/>
            <person name="Xia D."/>
            <person name="Armstrong S.D."/>
            <person name="Fang Y."/>
            <person name="Donnelly M.J."/>
            <person name="Kadowaki T."/>
            <person name="McGarry J.W."/>
            <person name="Darby A.C."/>
            <person name="Makepeace B.L."/>
        </authorList>
    </citation>
    <scope>NUCLEOTIDE SEQUENCE [LARGE SCALE GENOMIC DNA]</scope>
    <source>
        <strain evidence="2">UoL-UT</strain>
    </source>
</reference>
<dbReference type="STRING" id="299467.A0A443S0M0"/>
<dbReference type="CDD" id="cd00742">
    <property type="entry name" value="FABP"/>
    <property type="match status" value="1"/>
</dbReference>
<dbReference type="InterPro" id="IPR012674">
    <property type="entry name" value="Calycin"/>
</dbReference>
<dbReference type="AlphaFoldDB" id="A0A443S0M0"/>
<protein>
    <submittedName>
        <fullName evidence="2">Sui m 13 allergen-like protein</fullName>
    </submittedName>
</protein>
<dbReference type="VEuPathDB" id="VectorBase:LDEU010964"/>
<accession>A0A443S0M0</accession>
<keyword evidence="3" id="KW-1185">Reference proteome</keyword>
<proteinExistence type="inferred from homology"/>
<evidence type="ECO:0000313" key="2">
    <source>
        <dbReference type="EMBL" id="RWS21075.1"/>
    </source>
</evidence>
<dbReference type="SUPFAM" id="SSF50814">
    <property type="entry name" value="Lipocalins"/>
    <property type="match status" value="1"/>
</dbReference>
<name>A0A443S0M0_9ACAR</name>
<dbReference type="GO" id="GO:0008289">
    <property type="term" value="F:lipid binding"/>
    <property type="evidence" value="ECO:0007669"/>
    <property type="project" value="InterPro"/>
</dbReference>
<dbReference type="EMBL" id="NCKV01013813">
    <property type="protein sequence ID" value="RWS21075.1"/>
    <property type="molecule type" value="Genomic_DNA"/>
</dbReference>
<dbReference type="Proteomes" id="UP000288716">
    <property type="component" value="Unassembled WGS sequence"/>
</dbReference>
<gene>
    <name evidence="2" type="ORF">B4U80_02425</name>
</gene>
<dbReference type="InterPro" id="IPR031259">
    <property type="entry name" value="ILBP"/>
</dbReference>
<organism evidence="2 3">
    <name type="scientific">Leptotrombidium deliense</name>
    <dbReference type="NCBI Taxonomy" id="299467"/>
    <lineage>
        <taxon>Eukaryota</taxon>
        <taxon>Metazoa</taxon>
        <taxon>Ecdysozoa</taxon>
        <taxon>Arthropoda</taxon>
        <taxon>Chelicerata</taxon>
        <taxon>Arachnida</taxon>
        <taxon>Acari</taxon>
        <taxon>Acariformes</taxon>
        <taxon>Trombidiformes</taxon>
        <taxon>Prostigmata</taxon>
        <taxon>Anystina</taxon>
        <taxon>Parasitengona</taxon>
        <taxon>Trombiculoidea</taxon>
        <taxon>Trombiculidae</taxon>
        <taxon>Leptotrombidium</taxon>
    </lineage>
</organism>
<dbReference type="PANTHER" id="PTHR11955">
    <property type="entry name" value="FATTY ACID BINDING PROTEIN"/>
    <property type="match status" value="1"/>
</dbReference>
<sequence>MVHSDAYEEFLRVMGISWLRKKAEVISPQTLEITKNANSWQIKTESTFKTSLIVFSLGQEFEEERMDGEKLKIV</sequence>